<name>I3DCJ8_9PAST</name>
<dbReference type="GO" id="GO:0015074">
    <property type="term" value="P:DNA integration"/>
    <property type="evidence" value="ECO:0007669"/>
    <property type="project" value="UniProtKB-KW"/>
</dbReference>
<feature type="domain" description="Tyr recombinase" evidence="5">
    <location>
        <begin position="208"/>
        <end position="397"/>
    </location>
</feature>
<dbReference type="RefSeq" id="WP_005760595.1">
    <property type="nucleotide sequence ID" value="NZ_AJSX01000030.1"/>
</dbReference>
<dbReference type="Pfam" id="PF00589">
    <property type="entry name" value="Phage_integrase"/>
    <property type="match status" value="1"/>
</dbReference>
<dbReference type="Pfam" id="PF13356">
    <property type="entry name" value="Arm-DNA-bind_3"/>
    <property type="match status" value="1"/>
</dbReference>
<dbReference type="InterPro" id="IPR053876">
    <property type="entry name" value="Phage_int_M"/>
</dbReference>
<dbReference type="eggNOG" id="COG0582">
    <property type="taxonomic scope" value="Bacteria"/>
</dbReference>
<dbReference type="InterPro" id="IPR013762">
    <property type="entry name" value="Integrase-like_cat_sf"/>
</dbReference>
<evidence type="ECO:0000256" key="4">
    <source>
        <dbReference type="ARBA" id="ARBA00023172"/>
    </source>
</evidence>
<dbReference type="InterPro" id="IPR038488">
    <property type="entry name" value="Integrase_DNA-bd_sf"/>
</dbReference>
<evidence type="ECO:0000256" key="1">
    <source>
        <dbReference type="ARBA" id="ARBA00008857"/>
    </source>
</evidence>
<keyword evidence="3" id="KW-0238">DNA-binding</keyword>
<protein>
    <submittedName>
        <fullName evidence="6">Putative prophage CP4-57 integrase</fullName>
    </submittedName>
</protein>
<keyword evidence="4" id="KW-0233">DNA recombination</keyword>
<evidence type="ECO:0000313" key="6">
    <source>
        <dbReference type="EMBL" id="EIJ69441.1"/>
    </source>
</evidence>
<dbReference type="OrthoDB" id="9795573at2"/>
<dbReference type="EMBL" id="AJSX01000030">
    <property type="protein sequence ID" value="EIJ69441.1"/>
    <property type="molecule type" value="Genomic_DNA"/>
</dbReference>
<reference evidence="6 7" key="1">
    <citation type="submission" date="2012-03" db="EMBL/GenBank/DDBJ databases">
        <authorList>
            <person name="Harkins D.M."/>
            <person name="Madupu R."/>
            <person name="Durkin A.S."/>
            <person name="Torralba M."/>
            <person name="Methe B."/>
            <person name="Sutton G.G."/>
            <person name="Nelson K.E."/>
        </authorList>
    </citation>
    <scope>NUCLEOTIDE SEQUENCE [LARGE SCALE GENOMIC DNA]</scope>
    <source>
        <strain evidence="6 7">CCUG 2042</strain>
    </source>
</reference>
<organism evidence="6 7">
    <name type="scientific">Pasteurella bettyae CCUG 2042</name>
    <dbReference type="NCBI Taxonomy" id="1095749"/>
    <lineage>
        <taxon>Bacteria</taxon>
        <taxon>Pseudomonadati</taxon>
        <taxon>Pseudomonadota</taxon>
        <taxon>Gammaproteobacteria</taxon>
        <taxon>Pasteurellales</taxon>
        <taxon>Pasteurellaceae</taxon>
        <taxon>Pasteurella</taxon>
    </lineage>
</organism>
<accession>I3DCJ8</accession>
<dbReference type="Gene3D" id="1.10.443.10">
    <property type="entry name" value="Intergrase catalytic core"/>
    <property type="match status" value="1"/>
</dbReference>
<dbReference type="InterPro" id="IPR010998">
    <property type="entry name" value="Integrase_recombinase_N"/>
</dbReference>
<dbReference type="GO" id="GO:0006310">
    <property type="term" value="P:DNA recombination"/>
    <property type="evidence" value="ECO:0007669"/>
    <property type="project" value="UniProtKB-KW"/>
</dbReference>
<evidence type="ECO:0000256" key="2">
    <source>
        <dbReference type="ARBA" id="ARBA00022908"/>
    </source>
</evidence>
<gene>
    <name evidence="6" type="ORF">HMPREF1052_0957</name>
</gene>
<evidence type="ECO:0000259" key="5">
    <source>
        <dbReference type="PROSITE" id="PS51898"/>
    </source>
</evidence>
<dbReference type="Gene3D" id="1.10.150.130">
    <property type="match status" value="1"/>
</dbReference>
<comment type="similarity">
    <text evidence="1">Belongs to the 'phage' integrase family.</text>
</comment>
<dbReference type="PANTHER" id="PTHR30629:SF6">
    <property type="entry name" value="PROPHAGE INTEGRASE INTA-RELATED"/>
    <property type="match status" value="1"/>
</dbReference>
<evidence type="ECO:0000256" key="3">
    <source>
        <dbReference type="ARBA" id="ARBA00023125"/>
    </source>
</evidence>
<sequence>MARTTKALNKTQIENAKPKDKEYILADGNGLILRVKPTGSKIWIFNYISPITNKRTNLTIGHYPALLLSDARAKREEYRSLLAKDIDPQQEKIRIQQEHESRLKDTFRSVAESYFSGIYKEKAKNPETRKKNWERLENHIFPYIGDTHVSEIKVKELVSIYEKIADRSNTLKKIHQLVSAIMDHAITQGIIESHNCRLAVKNFHIKSSTPHPTIKSDELPKLFQDLANARIEKKTYLLICWSFLTALRPNEAVNAEWSEIDFTNKLWHIPKEKMKGKADKKRAHTVPLSSQAIQLLEVMKMFSENSSFVFAGRSSKNQPMNKATVNVALKRIGYKGKLTAHGIRAFIKTFLASKKIERNVSETVLSHLLEGGDELENTYNRYDYLEERKPVMQLIGDYCEQCGMNLNL</sequence>
<proteinExistence type="inferred from homology"/>
<dbReference type="AlphaFoldDB" id="I3DCJ8"/>
<keyword evidence="2" id="KW-0229">DNA integration</keyword>
<comment type="caution">
    <text evidence="6">The sequence shown here is derived from an EMBL/GenBank/DDBJ whole genome shotgun (WGS) entry which is preliminary data.</text>
</comment>
<dbReference type="InterPro" id="IPR025166">
    <property type="entry name" value="Integrase_DNA_bind_dom"/>
</dbReference>
<evidence type="ECO:0000313" key="7">
    <source>
        <dbReference type="Proteomes" id="UP000006457"/>
    </source>
</evidence>
<keyword evidence="7" id="KW-1185">Reference proteome</keyword>
<dbReference type="Proteomes" id="UP000006457">
    <property type="component" value="Unassembled WGS sequence"/>
</dbReference>
<dbReference type="InterPro" id="IPR011010">
    <property type="entry name" value="DNA_brk_join_enz"/>
</dbReference>
<dbReference type="Gene3D" id="3.30.160.390">
    <property type="entry name" value="Integrase, DNA-binding domain"/>
    <property type="match status" value="1"/>
</dbReference>
<dbReference type="PANTHER" id="PTHR30629">
    <property type="entry name" value="PROPHAGE INTEGRASE"/>
    <property type="match status" value="1"/>
</dbReference>
<dbReference type="GO" id="GO:0003677">
    <property type="term" value="F:DNA binding"/>
    <property type="evidence" value="ECO:0007669"/>
    <property type="project" value="UniProtKB-KW"/>
</dbReference>
<dbReference type="Pfam" id="PF22022">
    <property type="entry name" value="Phage_int_M"/>
    <property type="match status" value="1"/>
</dbReference>
<dbReference type="CDD" id="cd00801">
    <property type="entry name" value="INT_P4_C"/>
    <property type="match status" value="1"/>
</dbReference>
<dbReference type="PROSITE" id="PS51898">
    <property type="entry name" value="TYR_RECOMBINASE"/>
    <property type="match status" value="1"/>
</dbReference>
<dbReference type="PATRIC" id="fig|1095749.3.peg.1157"/>
<dbReference type="InterPro" id="IPR002104">
    <property type="entry name" value="Integrase_catalytic"/>
</dbReference>
<dbReference type="InterPro" id="IPR050808">
    <property type="entry name" value="Phage_Integrase"/>
</dbReference>
<dbReference type="SUPFAM" id="SSF56349">
    <property type="entry name" value="DNA breaking-rejoining enzymes"/>
    <property type="match status" value="1"/>
</dbReference>